<evidence type="ECO:0000256" key="2">
    <source>
        <dbReference type="ARBA" id="ARBA00022692"/>
    </source>
</evidence>
<proteinExistence type="predicted"/>
<evidence type="ECO:0000256" key="5">
    <source>
        <dbReference type="SAM" id="Phobius"/>
    </source>
</evidence>
<comment type="caution">
    <text evidence="7">The sequence shown here is derived from an EMBL/GenBank/DDBJ whole genome shotgun (WGS) entry which is preliminary data.</text>
</comment>
<evidence type="ECO:0000313" key="8">
    <source>
        <dbReference type="Proteomes" id="UP000317893"/>
    </source>
</evidence>
<keyword evidence="8" id="KW-1185">Reference proteome</keyword>
<dbReference type="InterPro" id="IPR049453">
    <property type="entry name" value="Memb_transporter_dom"/>
</dbReference>
<dbReference type="GO" id="GO:0016020">
    <property type="term" value="C:membrane"/>
    <property type="evidence" value="ECO:0007669"/>
    <property type="project" value="UniProtKB-SubCell"/>
</dbReference>
<evidence type="ECO:0000256" key="4">
    <source>
        <dbReference type="ARBA" id="ARBA00023136"/>
    </source>
</evidence>
<feature type="transmembrane region" description="Helical" evidence="5">
    <location>
        <begin position="131"/>
        <end position="164"/>
    </location>
</feature>
<comment type="subcellular location">
    <subcellularLocation>
        <location evidence="1">Membrane</location>
        <topology evidence="1">Multi-pass membrane protein</topology>
    </subcellularLocation>
</comment>
<feature type="transmembrane region" description="Helical" evidence="5">
    <location>
        <begin position="105"/>
        <end position="125"/>
    </location>
</feature>
<reference evidence="7 8" key="1">
    <citation type="submission" date="2019-06" db="EMBL/GenBank/DDBJ databases">
        <title>Sequencing the genomes of 1000 actinobacteria strains.</title>
        <authorList>
            <person name="Klenk H.-P."/>
        </authorList>
    </citation>
    <scope>NUCLEOTIDE SEQUENCE [LARGE SCALE GENOMIC DNA]</scope>
    <source>
        <strain evidence="7 8">DSM 18607</strain>
    </source>
</reference>
<dbReference type="RefSeq" id="WP_246061277.1">
    <property type="nucleotide sequence ID" value="NZ_BAAAPR010000001.1"/>
</dbReference>
<dbReference type="EMBL" id="VFMN01000001">
    <property type="protein sequence ID" value="TQJ10009.1"/>
    <property type="molecule type" value="Genomic_DNA"/>
</dbReference>
<dbReference type="Pfam" id="PF13515">
    <property type="entry name" value="FUSC_2"/>
    <property type="match status" value="1"/>
</dbReference>
<evidence type="ECO:0000256" key="1">
    <source>
        <dbReference type="ARBA" id="ARBA00004141"/>
    </source>
</evidence>
<sequence>MRHPHVPDPARLPRVLGPSGERREHLDELVDRAVARSRRSLRSRVDRVRGKAWQLGQCAVAAAVAYLLAHRVIGHPAPVFAPIVAAVCLGTTYGQRLRRVVEVTVGVSLGLLVADLFLAAFGSGAWQVGVIVLLAMGAAVFLDTGILLTTQAAVQSIFVIALVASRDAAVSRWQDALVGGAVALLAATVVPRAPLRAPRRQAAVVVRTIVGLLHDAARCTRDGDVERAAQVLAAARSTDPLVAELRAAAGEGLSVVASSPFRRREAGDVRTVADLVETLDRALRSTRVLARRVAVIASRGIPVAPGYGDVLDELAEATEVVARALHENRSPRVARPALAAVGRRTASLPRTGLMVGVLLVQVRSVVVDLLQLTGLDDEAALAELPVLPEHLEE</sequence>
<gene>
    <name evidence="7" type="ORF">FB458_3127</name>
</gene>
<keyword evidence="3 5" id="KW-1133">Transmembrane helix</keyword>
<evidence type="ECO:0000313" key="7">
    <source>
        <dbReference type="EMBL" id="TQJ10009.1"/>
    </source>
</evidence>
<name>A0A542E3Y6_9MICO</name>
<dbReference type="Proteomes" id="UP000317893">
    <property type="component" value="Unassembled WGS sequence"/>
</dbReference>
<keyword evidence="2 5" id="KW-0812">Transmembrane</keyword>
<evidence type="ECO:0000259" key="6">
    <source>
        <dbReference type="Pfam" id="PF13515"/>
    </source>
</evidence>
<keyword evidence="4 5" id="KW-0472">Membrane</keyword>
<feature type="transmembrane region" description="Helical" evidence="5">
    <location>
        <begin position="75"/>
        <end position="93"/>
    </location>
</feature>
<dbReference type="AlphaFoldDB" id="A0A542E3Y6"/>
<organism evidence="7 8">
    <name type="scientific">Lapillicoccus jejuensis</name>
    <dbReference type="NCBI Taxonomy" id="402171"/>
    <lineage>
        <taxon>Bacteria</taxon>
        <taxon>Bacillati</taxon>
        <taxon>Actinomycetota</taxon>
        <taxon>Actinomycetes</taxon>
        <taxon>Micrococcales</taxon>
        <taxon>Intrasporangiaceae</taxon>
        <taxon>Lapillicoccus</taxon>
    </lineage>
</organism>
<protein>
    <submittedName>
        <fullName evidence="7">Uncharacterized membrane protein YgaE (UPF0421/DUF939 family)</fullName>
    </submittedName>
</protein>
<feature type="domain" description="Integral membrane bound transporter" evidence="6">
    <location>
        <begin position="65"/>
        <end position="186"/>
    </location>
</feature>
<accession>A0A542E3Y6</accession>
<evidence type="ECO:0000256" key="3">
    <source>
        <dbReference type="ARBA" id="ARBA00022989"/>
    </source>
</evidence>
<feature type="transmembrane region" description="Helical" evidence="5">
    <location>
        <begin position="176"/>
        <end position="195"/>
    </location>
</feature>